<evidence type="ECO:0000313" key="1">
    <source>
        <dbReference type="EMBL" id="GFY36537.1"/>
    </source>
</evidence>
<name>A0A8X6WL76_TRICX</name>
<sequence>MSVQLQRDAAAGNFAKQLMDIGNGRMEIDESTQCITLPANFCKITESIDELVQKVFPNIAQNYKNHQWLSTRAILAAKNIDVNTINFTIQHGIPSETTT</sequence>
<organism evidence="1 2">
    <name type="scientific">Trichonephila clavipes</name>
    <name type="common">Golden silk orbweaver</name>
    <name type="synonym">Nephila clavipes</name>
    <dbReference type="NCBI Taxonomy" id="2585209"/>
    <lineage>
        <taxon>Eukaryota</taxon>
        <taxon>Metazoa</taxon>
        <taxon>Ecdysozoa</taxon>
        <taxon>Arthropoda</taxon>
        <taxon>Chelicerata</taxon>
        <taxon>Arachnida</taxon>
        <taxon>Araneae</taxon>
        <taxon>Araneomorphae</taxon>
        <taxon>Entelegynae</taxon>
        <taxon>Araneoidea</taxon>
        <taxon>Nephilidae</taxon>
        <taxon>Trichonephila</taxon>
    </lineage>
</organism>
<accession>A0A8X6WL76</accession>
<dbReference type="Proteomes" id="UP000887159">
    <property type="component" value="Unassembled WGS sequence"/>
</dbReference>
<keyword evidence="1" id="KW-0547">Nucleotide-binding</keyword>
<keyword evidence="2" id="KW-1185">Reference proteome</keyword>
<protein>
    <submittedName>
        <fullName evidence="1">ATP-dependent DNA helicase</fullName>
    </submittedName>
</protein>
<proteinExistence type="predicted"/>
<dbReference type="AlphaFoldDB" id="A0A8X6WL76"/>
<dbReference type="EMBL" id="BMAU01021437">
    <property type="protein sequence ID" value="GFY36537.1"/>
    <property type="molecule type" value="Genomic_DNA"/>
</dbReference>
<dbReference type="GO" id="GO:0004386">
    <property type="term" value="F:helicase activity"/>
    <property type="evidence" value="ECO:0007669"/>
    <property type="project" value="UniProtKB-KW"/>
</dbReference>
<evidence type="ECO:0000313" key="2">
    <source>
        <dbReference type="Proteomes" id="UP000887159"/>
    </source>
</evidence>
<keyword evidence="1" id="KW-0347">Helicase</keyword>
<reference evidence="1" key="1">
    <citation type="submission" date="2020-08" db="EMBL/GenBank/DDBJ databases">
        <title>Multicomponent nature underlies the extraordinary mechanical properties of spider dragline silk.</title>
        <authorList>
            <person name="Kono N."/>
            <person name="Nakamura H."/>
            <person name="Mori M."/>
            <person name="Yoshida Y."/>
            <person name="Ohtoshi R."/>
            <person name="Malay A.D."/>
            <person name="Moran D.A.P."/>
            <person name="Tomita M."/>
            <person name="Numata K."/>
            <person name="Arakawa K."/>
        </authorList>
    </citation>
    <scope>NUCLEOTIDE SEQUENCE</scope>
</reference>
<gene>
    <name evidence="1" type="primary">g.18652</name>
    <name evidence="1" type="ORF">TNCV_27431</name>
</gene>
<keyword evidence="1" id="KW-0378">Hydrolase</keyword>
<keyword evidence="1" id="KW-0067">ATP-binding</keyword>
<comment type="caution">
    <text evidence="1">The sequence shown here is derived from an EMBL/GenBank/DDBJ whole genome shotgun (WGS) entry which is preliminary data.</text>
</comment>